<keyword evidence="9" id="KW-0408">Iron</keyword>
<gene>
    <name evidence="12" type="primary">Cyp2ab1_1</name>
    <name evidence="12" type="ORF">VKT23_007816</name>
</gene>
<comment type="similarity">
    <text evidence="3">Belongs to the cytochrome P450 family.</text>
</comment>
<proteinExistence type="inferred from homology"/>
<evidence type="ECO:0000313" key="12">
    <source>
        <dbReference type="EMBL" id="KAK7462211.1"/>
    </source>
</evidence>
<keyword evidence="5" id="KW-0812">Transmembrane</keyword>
<evidence type="ECO:0000256" key="1">
    <source>
        <dbReference type="ARBA" id="ARBA00001971"/>
    </source>
</evidence>
<evidence type="ECO:0000256" key="4">
    <source>
        <dbReference type="ARBA" id="ARBA00022617"/>
    </source>
</evidence>
<keyword evidence="11" id="KW-0472">Membrane</keyword>
<comment type="caution">
    <text evidence="12">The sequence shown here is derived from an EMBL/GenBank/DDBJ whole genome shotgun (WGS) entry which is preliminary data.</text>
</comment>
<evidence type="ECO:0000256" key="5">
    <source>
        <dbReference type="ARBA" id="ARBA00022692"/>
    </source>
</evidence>
<dbReference type="InterPro" id="IPR050364">
    <property type="entry name" value="Cytochrome_P450_fung"/>
</dbReference>
<evidence type="ECO:0000256" key="9">
    <source>
        <dbReference type="ARBA" id="ARBA00023004"/>
    </source>
</evidence>
<keyword evidence="13" id="KW-1185">Reference proteome</keyword>
<comment type="subcellular location">
    <subcellularLocation>
        <location evidence="2">Membrane</location>
        <topology evidence="2">Single-pass membrane protein</topology>
    </subcellularLocation>
</comment>
<dbReference type="SUPFAM" id="SSF48264">
    <property type="entry name" value="Cytochrome P450"/>
    <property type="match status" value="1"/>
</dbReference>
<dbReference type="PANTHER" id="PTHR46300">
    <property type="entry name" value="P450, PUTATIVE (EUROFUNG)-RELATED-RELATED"/>
    <property type="match status" value="1"/>
</dbReference>
<dbReference type="Gene3D" id="1.10.630.10">
    <property type="entry name" value="Cytochrome P450"/>
    <property type="match status" value="1"/>
</dbReference>
<organism evidence="12 13">
    <name type="scientific">Marasmiellus scandens</name>
    <dbReference type="NCBI Taxonomy" id="2682957"/>
    <lineage>
        <taxon>Eukaryota</taxon>
        <taxon>Fungi</taxon>
        <taxon>Dikarya</taxon>
        <taxon>Basidiomycota</taxon>
        <taxon>Agaricomycotina</taxon>
        <taxon>Agaricomycetes</taxon>
        <taxon>Agaricomycetidae</taxon>
        <taxon>Agaricales</taxon>
        <taxon>Marasmiineae</taxon>
        <taxon>Omphalotaceae</taxon>
        <taxon>Marasmiellus</taxon>
    </lineage>
</organism>
<evidence type="ECO:0000256" key="6">
    <source>
        <dbReference type="ARBA" id="ARBA00022723"/>
    </source>
</evidence>
<keyword evidence="8" id="KW-0560">Oxidoreductase</keyword>
<reference evidence="12 13" key="1">
    <citation type="submission" date="2024-01" db="EMBL/GenBank/DDBJ databases">
        <title>A draft genome for the cacao thread blight pathogen Marasmiellus scandens.</title>
        <authorList>
            <person name="Baruah I.K."/>
            <person name="Leung J."/>
            <person name="Bukari Y."/>
            <person name="Amoako-Attah I."/>
            <person name="Meinhardt L.W."/>
            <person name="Bailey B.A."/>
            <person name="Cohen S.P."/>
        </authorList>
    </citation>
    <scope>NUCLEOTIDE SEQUENCE [LARGE SCALE GENOMIC DNA]</scope>
    <source>
        <strain evidence="12 13">GH-19</strain>
    </source>
</reference>
<accession>A0ABR1JIH1</accession>
<evidence type="ECO:0000256" key="2">
    <source>
        <dbReference type="ARBA" id="ARBA00004167"/>
    </source>
</evidence>
<dbReference type="Proteomes" id="UP001498398">
    <property type="component" value="Unassembled WGS sequence"/>
</dbReference>
<dbReference type="InterPro" id="IPR036396">
    <property type="entry name" value="Cyt_P450_sf"/>
</dbReference>
<name>A0ABR1JIH1_9AGAR</name>
<protein>
    <submittedName>
        <fullName evidence="12">Cytochrome p450</fullName>
    </submittedName>
</protein>
<keyword evidence="4" id="KW-0349">Heme</keyword>
<evidence type="ECO:0000256" key="7">
    <source>
        <dbReference type="ARBA" id="ARBA00022989"/>
    </source>
</evidence>
<sequence>MACLFQALMPYSDEWRKSRRLFHQNLRPNASVEYQSIEATLVNQFVSELSTSGMFLLDQISTLSQKIMFKTVYGLDIATSKEDMPHNAREVADYSDAILIPGWNAFKWIPFVHLIPSWVPQLGTNGSALSKKVMRTLDELAYRPWKLTMDFMVRNSNFWDATSHVDIFLAKQYRTFIFDYKSLSEN</sequence>
<dbReference type="EMBL" id="JBANRG010000011">
    <property type="protein sequence ID" value="KAK7462211.1"/>
    <property type="molecule type" value="Genomic_DNA"/>
</dbReference>
<keyword evidence="7" id="KW-1133">Transmembrane helix</keyword>
<dbReference type="PANTHER" id="PTHR46300:SF2">
    <property type="entry name" value="CYTOCHROME P450 MONOOXYGENASE ALNH-RELATED"/>
    <property type="match status" value="1"/>
</dbReference>
<evidence type="ECO:0000256" key="8">
    <source>
        <dbReference type="ARBA" id="ARBA00023002"/>
    </source>
</evidence>
<evidence type="ECO:0000256" key="10">
    <source>
        <dbReference type="ARBA" id="ARBA00023033"/>
    </source>
</evidence>
<evidence type="ECO:0000313" key="13">
    <source>
        <dbReference type="Proteomes" id="UP001498398"/>
    </source>
</evidence>
<evidence type="ECO:0000256" key="3">
    <source>
        <dbReference type="ARBA" id="ARBA00010617"/>
    </source>
</evidence>
<keyword evidence="6" id="KW-0479">Metal-binding</keyword>
<evidence type="ECO:0000256" key="11">
    <source>
        <dbReference type="ARBA" id="ARBA00023136"/>
    </source>
</evidence>
<keyword evidence="10" id="KW-0503">Monooxygenase</keyword>
<comment type="cofactor">
    <cofactor evidence="1">
        <name>heme</name>
        <dbReference type="ChEBI" id="CHEBI:30413"/>
    </cofactor>
</comment>